<feature type="domain" description="GTP cyclohydrolase II" evidence="15">
    <location>
        <begin position="208"/>
        <end position="293"/>
    </location>
</feature>
<dbReference type="SUPFAM" id="SSF55821">
    <property type="entry name" value="YrdC/RibB"/>
    <property type="match status" value="1"/>
</dbReference>
<evidence type="ECO:0000256" key="11">
    <source>
        <dbReference type="ARBA" id="ARBA00022842"/>
    </source>
</evidence>
<keyword evidence="16" id="KW-0378">Hydrolase</keyword>
<name>A0A2A9FEQ1_9PSEU</name>
<keyword evidence="9" id="KW-0686">Riboflavin biosynthesis</keyword>
<dbReference type="GO" id="GO:0046872">
    <property type="term" value="F:metal ion binding"/>
    <property type="evidence" value="ECO:0007669"/>
    <property type="project" value="UniProtKB-KW"/>
</dbReference>
<comment type="pathway">
    <text evidence="4">Cofactor biosynthesis; riboflavin biosynthesis; 2-hydroxy-3-oxobutyl phosphate from D-ribulose 5-phosphate: step 1/1.</text>
</comment>
<evidence type="ECO:0000256" key="4">
    <source>
        <dbReference type="ARBA" id="ARBA00004904"/>
    </source>
</evidence>
<dbReference type="SUPFAM" id="SSF142695">
    <property type="entry name" value="RibA-like"/>
    <property type="match status" value="1"/>
</dbReference>
<dbReference type="InterPro" id="IPR000422">
    <property type="entry name" value="DHBP_synthase_RibB"/>
</dbReference>
<comment type="cofactor">
    <cofactor evidence="2">
        <name>Mg(2+)</name>
        <dbReference type="ChEBI" id="CHEBI:18420"/>
    </cofactor>
</comment>
<protein>
    <recommendedName>
        <fullName evidence="8">3,4-dihydroxy-2-butanone 4-phosphate synthase</fullName>
        <ecNumber evidence="7">4.1.99.12</ecNumber>
    </recommendedName>
</protein>
<evidence type="ECO:0000256" key="5">
    <source>
        <dbReference type="ARBA" id="ARBA00005520"/>
    </source>
</evidence>
<evidence type="ECO:0000256" key="13">
    <source>
        <dbReference type="ARBA" id="ARBA00023239"/>
    </source>
</evidence>
<evidence type="ECO:0000256" key="12">
    <source>
        <dbReference type="ARBA" id="ARBA00023211"/>
    </source>
</evidence>
<dbReference type="InterPro" id="IPR017945">
    <property type="entry name" value="DHBP_synth_RibB-like_a/b_dom"/>
</dbReference>
<dbReference type="FunFam" id="3.90.870.10:FF:000002">
    <property type="entry name" value="3,4-dihydroxy-2-butanone 4-phosphate synthase"/>
    <property type="match status" value="1"/>
</dbReference>
<evidence type="ECO:0000256" key="10">
    <source>
        <dbReference type="ARBA" id="ARBA00022723"/>
    </source>
</evidence>
<reference evidence="16 17" key="1">
    <citation type="submission" date="2017-10" db="EMBL/GenBank/DDBJ databases">
        <title>Sequencing the genomes of 1000 actinobacteria strains.</title>
        <authorList>
            <person name="Klenk H.-P."/>
        </authorList>
    </citation>
    <scope>NUCLEOTIDE SEQUENCE [LARGE SCALE GENOMIC DNA]</scope>
    <source>
        <strain evidence="16 17">DSM 46092</strain>
    </source>
</reference>
<evidence type="ECO:0000256" key="9">
    <source>
        <dbReference type="ARBA" id="ARBA00022619"/>
    </source>
</evidence>
<evidence type="ECO:0000256" key="2">
    <source>
        <dbReference type="ARBA" id="ARBA00001946"/>
    </source>
</evidence>
<dbReference type="PANTHER" id="PTHR21327">
    <property type="entry name" value="GTP CYCLOHYDROLASE II-RELATED"/>
    <property type="match status" value="1"/>
</dbReference>
<dbReference type="UniPathway" id="UPA00275">
    <property type="reaction ID" value="UER00399"/>
</dbReference>
<dbReference type="GO" id="GO:0005829">
    <property type="term" value="C:cytosol"/>
    <property type="evidence" value="ECO:0007669"/>
    <property type="project" value="TreeGrafter"/>
</dbReference>
<evidence type="ECO:0000313" key="16">
    <source>
        <dbReference type="EMBL" id="PFG49927.1"/>
    </source>
</evidence>
<evidence type="ECO:0000256" key="3">
    <source>
        <dbReference type="ARBA" id="ARBA00002284"/>
    </source>
</evidence>
<dbReference type="EC" id="4.1.99.12" evidence="7"/>
<keyword evidence="10" id="KW-0479">Metal-binding</keyword>
<dbReference type="Gene3D" id="3.90.870.10">
    <property type="entry name" value="DHBP synthase"/>
    <property type="match status" value="1"/>
</dbReference>
<sequence>MDPIEYALAELARGRPVVVADGEDRENEGDLIVAADRVTTETMAFIVRHSSGFVCVALPDAECARLALPPMYHSNNDHFGTAYRVTVDAASGVSTGISARDRARTARVLADPATRPGDLTRPGHVVPLAARPGGVLERPGHTEAAVDLARLAGLRPAGVLCEVVSERDPSRMARRPELAAFAAEHGLALITIDSLVAFRRATEAAAERVVGVRLPTGSGVLRTVGYRGLPDGAEHVALVAGASDGRDIPVHVHVECVPGDVFGSNGCDCAARLDAAVREVTAARRGIVVYLRPRVGDPLRGLFDERHRVGCGPAELAVAASILTDLGVTSLRHLQNPVAVRGGLDAAFAAAVRREAAEAPGAVA</sequence>
<dbReference type="NCBIfam" id="TIGR00506">
    <property type="entry name" value="ribB"/>
    <property type="match status" value="1"/>
</dbReference>
<comment type="function">
    <text evidence="3">Catalyzes the conversion of D-ribulose 5-phosphate to formate and 3,4-dihydroxy-2-butanone 4-phosphate.</text>
</comment>
<keyword evidence="13" id="KW-0456">Lyase</keyword>
<dbReference type="GO" id="GO:0003935">
    <property type="term" value="F:GTP cyclohydrolase II activity"/>
    <property type="evidence" value="ECO:0007669"/>
    <property type="project" value="TreeGrafter"/>
</dbReference>
<comment type="similarity">
    <text evidence="14">Belongs to the DHBP synthase family.</text>
</comment>
<dbReference type="PANTHER" id="PTHR21327:SF18">
    <property type="entry name" value="3,4-DIHYDROXY-2-BUTANONE 4-PHOSPHATE SYNTHASE"/>
    <property type="match status" value="1"/>
</dbReference>
<evidence type="ECO:0000256" key="7">
    <source>
        <dbReference type="ARBA" id="ARBA00012153"/>
    </source>
</evidence>
<dbReference type="InterPro" id="IPR036144">
    <property type="entry name" value="RibA-like_sf"/>
</dbReference>
<accession>A0A2A9FEQ1</accession>
<evidence type="ECO:0000256" key="1">
    <source>
        <dbReference type="ARBA" id="ARBA00000141"/>
    </source>
</evidence>
<evidence type="ECO:0000256" key="6">
    <source>
        <dbReference type="ARBA" id="ARBA00011738"/>
    </source>
</evidence>
<comment type="subunit">
    <text evidence="6">Homodimer.</text>
</comment>
<dbReference type="GO" id="GO:0009231">
    <property type="term" value="P:riboflavin biosynthetic process"/>
    <property type="evidence" value="ECO:0007669"/>
    <property type="project" value="UniProtKB-UniPathway"/>
</dbReference>
<dbReference type="InterPro" id="IPR032677">
    <property type="entry name" value="GTP_cyclohydro_II"/>
</dbReference>
<keyword evidence="17" id="KW-1185">Reference proteome</keyword>
<dbReference type="Gene3D" id="3.40.50.10990">
    <property type="entry name" value="GTP cyclohydrolase II"/>
    <property type="match status" value="1"/>
</dbReference>
<dbReference type="Pfam" id="PF00925">
    <property type="entry name" value="GTP_cyclohydro2"/>
    <property type="match status" value="1"/>
</dbReference>
<dbReference type="Proteomes" id="UP000243542">
    <property type="component" value="Unassembled WGS sequence"/>
</dbReference>
<keyword evidence="11" id="KW-0460">Magnesium</keyword>
<comment type="caution">
    <text evidence="16">The sequence shown here is derived from an EMBL/GenBank/DDBJ whole genome shotgun (WGS) entry which is preliminary data.</text>
</comment>
<dbReference type="PIRSF" id="PIRSF001259">
    <property type="entry name" value="RibA"/>
    <property type="match status" value="1"/>
</dbReference>
<evidence type="ECO:0000256" key="14">
    <source>
        <dbReference type="ARBA" id="ARBA00060730"/>
    </source>
</evidence>
<evidence type="ECO:0000256" key="8">
    <source>
        <dbReference type="ARBA" id="ARBA00018836"/>
    </source>
</evidence>
<keyword evidence="12" id="KW-0464">Manganese</keyword>
<proteinExistence type="inferred from homology"/>
<comment type="similarity">
    <text evidence="5">In the N-terminal section; belongs to the DHBP synthase family.</text>
</comment>
<dbReference type="RefSeq" id="WP_098513757.1">
    <property type="nucleotide sequence ID" value="NZ_JBIAKZ010000045.1"/>
</dbReference>
<dbReference type="GO" id="GO:0008686">
    <property type="term" value="F:3,4-dihydroxy-2-butanone-4-phosphate synthase activity"/>
    <property type="evidence" value="ECO:0007669"/>
    <property type="project" value="UniProtKB-EC"/>
</dbReference>
<dbReference type="Pfam" id="PF00926">
    <property type="entry name" value="DHBP_synthase"/>
    <property type="match status" value="1"/>
</dbReference>
<comment type="catalytic activity">
    <reaction evidence="1">
        <text>D-ribulose 5-phosphate = (2S)-2-hydroxy-3-oxobutyl phosphate + formate + H(+)</text>
        <dbReference type="Rhea" id="RHEA:18457"/>
        <dbReference type="ChEBI" id="CHEBI:15378"/>
        <dbReference type="ChEBI" id="CHEBI:15740"/>
        <dbReference type="ChEBI" id="CHEBI:58121"/>
        <dbReference type="ChEBI" id="CHEBI:58830"/>
        <dbReference type="EC" id="4.1.99.12"/>
    </reaction>
</comment>
<dbReference type="AlphaFoldDB" id="A0A2A9FEQ1"/>
<evidence type="ECO:0000313" key="17">
    <source>
        <dbReference type="Proteomes" id="UP000243542"/>
    </source>
</evidence>
<gene>
    <name evidence="16" type="ORF">ATK36_5121</name>
</gene>
<dbReference type="EMBL" id="PDJK01000002">
    <property type="protein sequence ID" value="PFG49927.1"/>
    <property type="molecule type" value="Genomic_DNA"/>
</dbReference>
<organism evidence="16 17">
    <name type="scientific">Amycolatopsis sulphurea</name>
    <dbReference type="NCBI Taxonomy" id="76022"/>
    <lineage>
        <taxon>Bacteria</taxon>
        <taxon>Bacillati</taxon>
        <taxon>Actinomycetota</taxon>
        <taxon>Actinomycetes</taxon>
        <taxon>Pseudonocardiales</taxon>
        <taxon>Pseudonocardiaceae</taxon>
        <taxon>Amycolatopsis</taxon>
    </lineage>
</organism>
<evidence type="ECO:0000259" key="15">
    <source>
        <dbReference type="Pfam" id="PF00925"/>
    </source>
</evidence>